<dbReference type="Pfam" id="PF00094">
    <property type="entry name" value="VWD"/>
    <property type="match status" value="1"/>
</dbReference>
<feature type="domain" description="Vitellogenin" evidence="9">
    <location>
        <begin position="57"/>
        <end position="695"/>
    </location>
</feature>
<evidence type="ECO:0000256" key="5">
    <source>
        <dbReference type="ARBA" id="ARBA00023180"/>
    </source>
</evidence>
<evidence type="ECO:0000256" key="7">
    <source>
        <dbReference type="PROSITE-ProRule" id="PRU00557"/>
    </source>
</evidence>
<dbReference type="Pfam" id="PF01347">
    <property type="entry name" value="Vitellogenin_N"/>
    <property type="match status" value="1"/>
</dbReference>
<dbReference type="PANTHER" id="PTHR23345:SF9">
    <property type="entry name" value="VITELLOGENIN-RELATED"/>
    <property type="match status" value="1"/>
</dbReference>
<dbReference type="STRING" id="62062.ENSHHUP00000032583"/>
<dbReference type="Gene3D" id="2.20.50.20">
    <property type="entry name" value="Lipovitellin. Chain A, domain 3"/>
    <property type="match status" value="2"/>
</dbReference>
<organism evidence="11 12">
    <name type="scientific">Hucho hucho</name>
    <name type="common">huchen</name>
    <dbReference type="NCBI Taxonomy" id="62062"/>
    <lineage>
        <taxon>Eukaryota</taxon>
        <taxon>Metazoa</taxon>
        <taxon>Chordata</taxon>
        <taxon>Craniata</taxon>
        <taxon>Vertebrata</taxon>
        <taxon>Euteleostomi</taxon>
        <taxon>Actinopterygii</taxon>
        <taxon>Neopterygii</taxon>
        <taxon>Teleostei</taxon>
        <taxon>Protacanthopterygii</taxon>
        <taxon>Salmoniformes</taxon>
        <taxon>Salmonidae</taxon>
        <taxon>Salmoninae</taxon>
        <taxon>Hucho</taxon>
    </lineage>
</organism>
<evidence type="ECO:0000256" key="6">
    <source>
        <dbReference type="ARBA" id="ARBA00057087"/>
    </source>
</evidence>
<dbReference type="FunFam" id="2.20.90.10:FF:000001">
    <property type="entry name" value="Vitellogenin 7"/>
    <property type="match status" value="1"/>
</dbReference>
<dbReference type="InterPro" id="IPR001846">
    <property type="entry name" value="VWF_type-D"/>
</dbReference>
<evidence type="ECO:0000313" key="11">
    <source>
        <dbReference type="Ensembl" id="ENSHHUP00000032583.1"/>
    </source>
</evidence>
<feature type="compositionally biased region" description="Basic and acidic residues" evidence="8">
    <location>
        <begin position="1168"/>
        <end position="1177"/>
    </location>
</feature>
<dbReference type="InterPro" id="IPR050733">
    <property type="entry name" value="Vitellogenin/Apolipophorin"/>
</dbReference>
<dbReference type="Pfam" id="PF09172">
    <property type="entry name" value="Vit_open_b-sht"/>
    <property type="match status" value="1"/>
</dbReference>
<dbReference type="SUPFAM" id="SSF48431">
    <property type="entry name" value="Lipovitellin-phosvitin complex, superhelical domain"/>
    <property type="match status" value="1"/>
</dbReference>
<dbReference type="PROSITE" id="PS51211">
    <property type="entry name" value="VITELLOGENIN"/>
    <property type="match status" value="1"/>
</dbReference>
<evidence type="ECO:0000256" key="4">
    <source>
        <dbReference type="ARBA" id="ARBA00023157"/>
    </source>
</evidence>
<keyword evidence="3" id="KW-0758">Storage protein</keyword>
<dbReference type="SMART" id="SM01170">
    <property type="entry name" value="DUF1944"/>
    <property type="match status" value="1"/>
</dbReference>
<dbReference type="InterPro" id="IPR011030">
    <property type="entry name" value="Lipovitellin_superhlx_dom"/>
</dbReference>
<dbReference type="SMART" id="SM00216">
    <property type="entry name" value="VWD"/>
    <property type="match status" value="1"/>
</dbReference>
<feature type="domain" description="VWFD" evidence="10">
    <location>
        <begin position="1419"/>
        <end position="1595"/>
    </location>
</feature>
<dbReference type="SUPFAM" id="SSF56968">
    <property type="entry name" value="Lipovitellin-phosvitin complex, beta-sheet shell regions"/>
    <property type="match status" value="3"/>
</dbReference>
<dbReference type="GO" id="GO:0005319">
    <property type="term" value="F:lipid transporter activity"/>
    <property type="evidence" value="ECO:0007669"/>
    <property type="project" value="InterPro"/>
</dbReference>
<name>A0A4W5M3F5_9TELE</name>
<dbReference type="InterPro" id="IPR015258">
    <property type="entry name" value="Vitellinogen_b-sht_shell"/>
</dbReference>
<keyword evidence="5" id="KW-0325">Glycoprotein</keyword>
<dbReference type="Gene3D" id="1.25.10.20">
    <property type="entry name" value="Vitellinogen, superhelical"/>
    <property type="match status" value="1"/>
</dbReference>
<dbReference type="InterPro" id="IPR001747">
    <property type="entry name" value="Vitellogenin_N"/>
</dbReference>
<evidence type="ECO:0000256" key="3">
    <source>
        <dbReference type="ARBA" id="ARBA00022761"/>
    </source>
</evidence>
<feature type="disulfide bond" evidence="7">
    <location>
        <begin position="195"/>
        <end position="221"/>
    </location>
</feature>
<feature type="region of interest" description="Disordered" evidence="8">
    <location>
        <begin position="1120"/>
        <end position="1178"/>
    </location>
</feature>
<dbReference type="GO" id="GO:0032355">
    <property type="term" value="P:response to estradiol"/>
    <property type="evidence" value="ECO:0007669"/>
    <property type="project" value="TreeGrafter"/>
</dbReference>
<evidence type="ECO:0000313" key="12">
    <source>
        <dbReference type="Proteomes" id="UP000314982"/>
    </source>
</evidence>
<dbReference type="SMART" id="SM01169">
    <property type="entry name" value="DUF1943"/>
    <property type="match status" value="1"/>
</dbReference>
<comment type="function">
    <text evidence="6">Precursor of the major egg-yolk proteins that are sources of nutrients during early development of oviparous organisms.</text>
</comment>
<dbReference type="FunFam" id="2.30.230.10:FF:000002">
    <property type="entry name" value="Vitellogenin 7"/>
    <property type="match status" value="1"/>
</dbReference>
<keyword evidence="2" id="KW-0732">Signal</keyword>
<evidence type="ECO:0000256" key="2">
    <source>
        <dbReference type="ARBA" id="ARBA00022729"/>
    </source>
</evidence>
<feature type="disulfide bond" evidence="7">
    <location>
        <begin position="237"/>
        <end position="240"/>
    </location>
</feature>
<keyword evidence="1" id="KW-0597">Phosphoprotein</keyword>
<dbReference type="Pfam" id="PF09175">
    <property type="entry name" value="Vit_b-sht_shell"/>
    <property type="match status" value="1"/>
</dbReference>
<evidence type="ECO:0000259" key="10">
    <source>
        <dbReference type="PROSITE" id="PS51233"/>
    </source>
</evidence>
<sequence>MSQMPTCGATGQQKTKNCFKRRSETVVPHITLAMRAVVLALTLALVASQSVNFAPEFAASNTYVYKYEALLLGGLPEEGLARAGVKVISKVLISAVAENTYLLKLVDPEIFEYSGVWPKDPFVKAAKLTSALAAQFSTPIKFEYAKGVVGKVFAPTAVSETVLNVHRGILNILQLNIKKTQNVYELQEAGAQGVCKTHYVISEDAKAERIHLTKTKDLNNCQDRIMKDFGLAYTEKCVECEQRGKALMGAAAYNYIMKPAANGALIMEATVTELHQFTPFNEMTEAAQMEAKQMLTFVEIKKTPITLSDANYAHRGSIRYEFATEILQTPIQLLKISNARAQAVKILNHLVTDNMAEVHEDAPLKFVQFIQLLRMTSSGTIEAIWAEFKAKPAYRHWILDAVPSIGSQVAVRFIKEKFLAGDITIVEAAQALVAAVHMVTADLETVKLVESLAFNHKIQTHPVLREIAMLGYGTMVSKYCVENPNCHAELVKPIHELAVAAVANGNFEELSMVLKVLGNAGHPASIKPITKLLPVFGTAAAALPLRVQADAVLALRNIAKKEPRMIQDVAVQLFMDKALHPELRMLACIVLFETKPPMGLVTTFANILKTEENLQVASFTYSHMKSLTRSTAPDFAPVAAACNVAVKMLSTKFERLGCRFSKAIHLDAFYSPLRIGAAASAFYINDAATILPRTIVAKARTYIAGAAADVLEVGVRTEGIQEALMKIPTVPENVDRITKMKRVIKALSDWRSLTTSKPLASIYVKFFGQEIAFANIDKSIIDQALQLANSPSAHALGKNVLKALLSGATFQYAKPLLAAEVRRIFPSAVGLPIEFSFYTAAVAKAFVDVRATLTPALPETFHAAQLLKTDIQLHAEIRPSIVMHTFAVMGVNTAFIQAALMARTKVHTIVPAKFAAKLDIANGNFKIEAFPVSAPEHIAAAHIETFAVARNVENLPAERITPMIPTQRVATSGQLSREKFTSMIAASAASFAGSVSRSSEIIYSDLPSNFKPIIKEIAVQLEKTICAERLGVKACLEVASENAAFIRNTLFYNMIGKHSVLISVKPSSGPTIERLEIEVQVGPKAAGKMIKVITMNEEEDAPEGKTVLLKLKKILVPDLKNNTRSSSSSSSSRSSSSRSSSSSSRSSKSGSRRSSSSSKSSSSSSRVSRAEVYDRKFNKNHKVSQATSKVISRSKSSASSFHAIYKQAKFLGNTLAPKVTILFRLVRADDKMDGYQVTAYLNKATSRLQIILAALDESDNWKLCADSVLLSKHKVTTKIAWGAECKEYNTFITAETGLVGPSPAARLRVSWDRLPKVPKAVWRYVKIVSEYIPEYIPSYLAGLVPMKKNKNSEKQIQFTVVATSERTLDVILKAPKMTLYKLGVTLPYPLPIGSVTDLSPFDDNVVNKIHYLFSEANAVQCSMVKDTLTTFNNRKYKNKMPLSCYQVLAQDCTTELKFMVLLKKDKATEQNHINVKISDIDIDLYPNDNDVRVKVNGMEISTNNLPYQDPTASIKIRQKGEGLTLSAPSHGLQEVYVDKNSWKVKVVDWMRGQTCGICGKADGEVRQEYRTPSGRLTKSSVSFAHSWVLPSESCRDTSECHMKLESVKLEKQVIVDAMESKCYSVEPVLRCLPGCLPLRTTPITIGFHCLPVDSNLNRSEGLSSIYEKSVDLREKAEAHLACRCSEQCI</sequence>
<feature type="compositionally biased region" description="Low complexity" evidence="8">
    <location>
        <begin position="1120"/>
        <end position="1167"/>
    </location>
</feature>
<dbReference type="Proteomes" id="UP000314982">
    <property type="component" value="Unassembled WGS sequence"/>
</dbReference>
<comment type="caution">
    <text evidence="7">Lacks conserved residue(s) required for the propagation of feature annotation.</text>
</comment>
<evidence type="ECO:0000256" key="8">
    <source>
        <dbReference type="SAM" id="MobiDB-lite"/>
    </source>
</evidence>
<evidence type="ECO:0000259" key="9">
    <source>
        <dbReference type="PROSITE" id="PS51211"/>
    </source>
</evidence>
<dbReference type="InterPro" id="IPR015817">
    <property type="entry name" value="Vitellinogen_open_b-sht_sub1"/>
</dbReference>
<accession>A0A4W5M3F5</accession>
<keyword evidence="12" id="KW-1185">Reference proteome</keyword>
<dbReference type="InterPro" id="IPR037088">
    <property type="entry name" value="Vitellinogen_b-sht_shell_sf"/>
</dbReference>
<reference evidence="11" key="2">
    <citation type="submission" date="2025-08" db="UniProtKB">
        <authorList>
            <consortium name="Ensembl"/>
        </authorList>
    </citation>
    <scope>IDENTIFICATION</scope>
</reference>
<dbReference type="SMART" id="SM00638">
    <property type="entry name" value="LPD_N"/>
    <property type="match status" value="1"/>
</dbReference>
<evidence type="ECO:0000256" key="1">
    <source>
        <dbReference type="ARBA" id="ARBA00022553"/>
    </source>
</evidence>
<protein>
    <submittedName>
        <fullName evidence="11">Uncharacterized protein</fullName>
    </submittedName>
</protein>
<dbReference type="Gene3D" id="2.30.230.10">
    <property type="entry name" value="Lipovitellin, beta-sheet shell regions, chain A"/>
    <property type="match status" value="1"/>
</dbReference>
<dbReference type="GO" id="GO:0045735">
    <property type="term" value="F:nutrient reservoir activity"/>
    <property type="evidence" value="ECO:0007669"/>
    <property type="project" value="UniProtKB-KW"/>
</dbReference>
<reference evidence="11" key="3">
    <citation type="submission" date="2025-09" db="UniProtKB">
        <authorList>
            <consortium name="Ensembl"/>
        </authorList>
    </citation>
    <scope>IDENTIFICATION</scope>
</reference>
<keyword evidence="4 7" id="KW-1015">Disulfide bond</keyword>
<dbReference type="InterPro" id="IPR015255">
    <property type="entry name" value="Vitellinogen_open_b-sht"/>
</dbReference>
<dbReference type="InterPro" id="IPR015819">
    <property type="entry name" value="Lipid_transp_b-sht_shell"/>
</dbReference>
<dbReference type="PANTHER" id="PTHR23345">
    <property type="entry name" value="VITELLOGENIN-RELATED"/>
    <property type="match status" value="1"/>
</dbReference>
<dbReference type="Ensembl" id="ENSHHUT00000033914.1">
    <property type="protein sequence ID" value="ENSHHUP00000032583.1"/>
    <property type="gene ID" value="ENSHHUG00000009025.1"/>
</dbReference>
<dbReference type="PROSITE" id="PS51233">
    <property type="entry name" value="VWFD"/>
    <property type="match status" value="1"/>
</dbReference>
<reference evidence="12" key="1">
    <citation type="submission" date="2018-06" db="EMBL/GenBank/DDBJ databases">
        <title>Genome assembly of Danube salmon.</title>
        <authorList>
            <person name="Macqueen D.J."/>
            <person name="Gundappa M.K."/>
        </authorList>
    </citation>
    <scope>NUCLEOTIDE SEQUENCE [LARGE SCALE GENOMIC DNA]</scope>
</reference>
<dbReference type="FunFam" id="1.25.10.20:FF:000002">
    <property type="entry name" value="Vitellogenin 7"/>
    <property type="match status" value="1"/>
</dbReference>
<dbReference type="GeneTree" id="ENSGT00530000064273"/>
<dbReference type="GO" id="GO:0071391">
    <property type="term" value="P:cellular response to estrogen stimulus"/>
    <property type="evidence" value="ECO:0007669"/>
    <property type="project" value="TreeGrafter"/>
</dbReference>
<dbReference type="InterPro" id="IPR015816">
    <property type="entry name" value="Vitellinogen_b-sht_N"/>
</dbReference>
<proteinExistence type="predicted"/>
<dbReference type="Gene3D" id="2.20.90.10">
    <property type="entry name" value="Vitellinogen, beta-sheet shell domain"/>
    <property type="match status" value="1"/>
</dbReference>
<dbReference type="Gene3D" id="2.20.80.10">
    <property type="entry name" value="Lipovitellin-phosvitin complex, chain A, domain 4"/>
    <property type="match status" value="1"/>
</dbReference>
<dbReference type="FunFam" id="2.20.50.20:FF:000001">
    <property type="entry name" value="Vitellogenin 5"/>
    <property type="match status" value="1"/>
</dbReference>